<dbReference type="RefSeq" id="XP_047783208.1">
    <property type="nucleotide sequence ID" value="XM_047927021.1"/>
</dbReference>
<reference evidence="1 2" key="1">
    <citation type="journal article" date="2021" name="Environ. Microbiol.">
        <title>Gene family expansions and transcriptome signatures uncover fungal adaptations to wood decay.</title>
        <authorList>
            <person name="Hage H."/>
            <person name="Miyauchi S."/>
            <person name="Viragh M."/>
            <person name="Drula E."/>
            <person name="Min B."/>
            <person name="Chaduli D."/>
            <person name="Navarro D."/>
            <person name="Favel A."/>
            <person name="Norest M."/>
            <person name="Lesage-Meessen L."/>
            <person name="Balint B."/>
            <person name="Merenyi Z."/>
            <person name="de Eugenio L."/>
            <person name="Morin E."/>
            <person name="Martinez A.T."/>
            <person name="Baldrian P."/>
            <person name="Stursova M."/>
            <person name="Martinez M.J."/>
            <person name="Novotny C."/>
            <person name="Magnuson J.K."/>
            <person name="Spatafora J.W."/>
            <person name="Maurice S."/>
            <person name="Pangilinan J."/>
            <person name="Andreopoulos W."/>
            <person name="LaButti K."/>
            <person name="Hundley H."/>
            <person name="Na H."/>
            <person name="Kuo A."/>
            <person name="Barry K."/>
            <person name="Lipzen A."/>
            <person name="Henrissat B."/>
            <person name="Riley R."/>
            <person name="Ahrendt S."/>
            <person name="Nagy L.G."/>
            <person name="Grigoriev I.V."/>
            <person name="Martin F."/>
            <person name="Rosso M.N."/>
        </authorList>
    </citation>
    <scope>NUCLEOTIDE SEQUENCE [LARGE SCALE GENOMIC DNA]</scope>
    <source>
        <strain evidence="1 2">CIRM-BRFM 1785</strain>
    </source>
</reference>
<organism evidence="1 2">
    <name type="scientific">Rhodofomes roseus</name>
    <dbReference type="NCBI Taxonomy" id="34475"/>
    <lineage>
        <taxon>Eukaryota</taxon>
        <taxon>Fungi</taxon>
        <taxon>Dikarya</taxon>
        <taxon>Basidiomycota</taxon>
        <taxon>Agaricomycotina</taxon>
        <taxon>Agaricomycetes</taxon>
        <taxon>Polyporales</taxon>
        <taxon>Rhodofomes</taxon>
    </lineage>
</organism>
<sequence length="484" mass="55297">MAEQKSRRAYKHERQATYSALVKAVATNKAALTLLSLSSDPRPRLEFTALLVSVLKSLDIPRPAGDIFSNFISWCRPVQAEVPAELRTILIQRHRDVEVRRQLHAELTAILHLKRLSEDEKQAWLSEHVREVLVDPLEEPYPKYHHWIAETPEIAEACAPWIKRGKQADKRHKRHPIVSERLDKIPNVVEAHESVIFRDRKTRKIVMVVIRNICNDTKVMQYADRVVGEAMDMRKGGRLEDQGKLVLLGYTAGARSQPLFDWSRNLQSQKHSADFIQAHDYRVSSIFALFWNLIQSHLPDEVLAPVESYLTKNGICRMDSNTKRLEKTGTYMVEWGDEYIEFNEAELAPPSGVAGCNYAREKQPQQWAFSWTTSRREGMVHGGNFYEAIYGVKVCQAPNTMVAWMPEHDHGTSLLDCGRGRVPKGGRDFDQAGIALVTSTRLAKTWHTYLADQDLVKATNEWMAEAEEDVDEFCGDPLYLHVVT</sequence>
<dbReference type="GeneID" id="72007753"/>
<protein>
    <submittedName>
        <fullName evidence="1">Uncharacterized protein</fullName>
    </submittedName>
</protein>
<dbReference type="EMBL" id="JADCUA010000003">
    <property type="protein sequence ID" value="KAH9841909.1"/>
    <property type="molecule type" value="Genomic_DNA"/>
</dbReference>
<evidence type="ECO:0000313" key="1">
    <source>
        <dbReference type="EMBL" id="KAH9841909.1"/>
    </source>
</evidence>
<evidence type="ECO:0000313" key="2">
    <source>
        <dbReference type="Proteomes" id="UP000814176"/>
    </source>
</evidence>
<name>A0ABQ8KTM5_9APHY</name>
<comment type="caution">
    <text evidence="1">The sequence shown here is derived from an EMBL/GenBank/DDBJ whole genome shotgun (WGS) entry which is preliminary data.</text>
</comment>
<proteinExistence type="predicted"/>
<keyword evidence="2" id="KW-1185">Reference proteome</keyword>
<gene>
    <name evidence="1" type="ORF">C8Q71DRAFT_854263</name>
</gene>
<dbReference type="Proteomes" id="UP000814176">
    <property type="component" value="Unassembled WGS sequence"/>
</dbReference>
<accession>A0ABQ8KTM5</accession>